<evidence type="ECO:0000259" key="7">
    <source>
        <dbReference type="Pfam" id="PF00467"/>
    </source>
</evidence>
<dbReference type="Proteomes" id="UP001295684">
    <property type="component" value="Unassembled WGS sequence"/>
</dbReference>
<dbReference type="Pfam" id="PF00467">
    <property type="entry name" value="KOW"/>
    <property type="match status" value="1"/>
</dbReference>
<evidence type="ECO:0000256" key="6">
    <source>
        <dbReference type="ARBA" id="ARBA00035282"/>
    </source>
</evidence>
<dbReference type="InterPro" id="IPR014722">
    <property type="entry name" value="Rib_uL2_dom2"/>
</dbReference>
<protein>
    <recommendedName>
        <fullName evidence="6">Large ribosomal subunit protein uL24c</fullName>
    </recommendedName>
</protein>
<dbReference type="GO" id="GO:0006412">
    <property type="term" value="P:translation"/>
    <property type="evidence" value="ECO:0007669"/>
    <property type="project" value="InterPro"/>
</dbReference>
<dbReference type="Gene3D" id="2.30.30.30">
    <property type="match status" value="1"/>
</dbReference>
<dbReference type="NCBIfam" id="TIGR01079">
    <property type="entry name" value="rplX_bact"/>
    <property type="match status" value="1"/>
</dbReference>
<dbReference type="Pfam" id="PF17136">
    <property type="entry name" value="ribosomal_L24"/>
    <property type="match status" value="1"/>
</dbReference>
<dbReference type="SUPFAM" id="SSF50104">
    <property type="entry name" value="Translation proteins SH3-like domain"/>
    <property type="match status" value="1"/>
</dbReference>
<reference evidence="9" key="1">
    <citation type="submission" date="2023-07" db="EMBL/GenBank/DDBJ databases">
        <authorList>
            <consortium name="AG Swart"/>
            <person name="Singh M."/>
            <person name="Singh A."/>
            <person name="Seah K."/>
            <person name="Emmerich C."/>
        </authorList>
    </citation>
    <scope>NUCLEOTIDE SEQUENCE</scope>
    <source>
        <strain evidence="9">DP1</strain>
    </source>
</reference>
<evidence type="ECO:0000259" key="8">
    <source>
        <dbReference type="Pfam" id="PF17136"/>
    </source>
</evidence>
<evidence type="ECO:0000256" key="5">
    <source>
        <dbReference type="ARBA" id="ARBA00023274"/>
    </source>
</evidence>
<dbReference type="GO" id="GO:1990904">
    <property type="term" value="C:ribonucleoprotein complex"/>
    <property type="evidence" value="ECO:0007669"/>
    <property type="project" value="UniProtKB-KW"/>
</dbReference>
<dbReference type="InterPro" id="IPR003256">
    <property type="entry name" value="Ribosomal_uL24"/>
</dbReference>
<feature type="domain" description="KOW" evidence="7">
    <location>
        <begin position="31"/>
        <end position="60"/>
    </location>
</feature>
<dbReference type="GO" id="GO:0003723">
    <property type="term" value="F:RNA binding"/>
    <property type="evidence" value="ECO:0007669"/>
    <property type="project" value="InterPro"/>
</dbReference>
<proteinExistence type="inferred from homology"/>
<name>A0AAD1XZL0_EUPCR</name>
<dbReference type="PANTHER" id="PTHR12903">
    <property type="entry name" value="MITOCHONDRIAL RIBOSOMAL PROTEIN L24"/>
    <property type="match status" value="1"/>
</dbReference>
<dbReference type="InterPro" id="IPR041988">
    <property type="entry name" value="Ribosomal_uL24_KOW"/>
</dbReference>
<evidence type="ECO:0000256" key="2">
    <source>
        <dbReference type="ARBA" id="ARBA00010618"/>
    </source>
</evidence>
<evidence type="ECO:0000256" key="3">
    <source>
        <dbReference type="ARBA" id="ARBA00011838"/>
    </source>
</evidence>
<comment type="similarity">
    <text evidence="2">Belongs to the universal ribosomal protein uL24 family.</text>
</comment>
<dbReference type="GO" id="GO:0005840">
    <property type="term" value="C:ribosome"/>
    <property type="evidence" value="ECO:0007669"/>
    <property type="project" value="UniProtKB-KW"/>
</dbReference>
<comment type="function">
    <text evidence="1">One of two assembly initiator proteins, it binds directly to the 5'-end of the 23S rRNA, where it nucleates assembly of the 50S subunit.</text>
</comment>
<evidence type="ECO:0000256" key="4">
    <source>
        <dbReference type="ARBA" id="ARBA00022980"/>
    </source>
</evidence>
<dbReference type="GO" id="GO:0003735">
    <property type="term" value="F:structural constituent of ribosome"/>
    <property type="evidence" value="ECO:0007669"/>
    <property type="project" value="InterPro"/>
</dbReference>
<comment type="subunit">
    <text evidence="3">Part of the 50S ribosomal subunit.</text>
</comment>
<sequence length="188" mass="22024">MRRSLVWTPFRMFAHRPAQIPFKDWKIVSHDIVQVISGKSKGKQGKVLKVFRKTNQVLVEGVNYKFKKVEDDEFVTRMKTVQQEYPIHVSNVALIDPETGKPTRVKYVRTLEGKRVRIAKSGAMIPKPEREELKYVNRTKSEIGPLDTMPEDVIEKTYKGEDFVKIKKEFEEFLRIKAEKERNLVFGK</sequence>
<dbReference type="CDD" id="cd06089">
    <property type="entry name" value="KOW_RPL26"/>
    <property type="match status" value="1"/>
</dbReference>
<feature type="domain" description="Large ribosomal subunit protein uL24 C-terminal" evidence="8">
    <location>
        <begin position="79"/>
        <end position="121"/>
    </location>
</feature>
<evidence type="ECO:0000256" key="1">
    <source>
        <dbReference type="ARBA" id="ARBA00004072"/>
    </source>
</evidence>
<dbReference type="InterPro" id="IPR005824">
    <property type="entry name" value="KOW"/>
</dbReference>
<keyword evidence="10" id="KW-1185">Reference proteome</keyword>
<dbReference type="AlphaFoldDB" id="A0AAD1XZL0"/>
<organism evidence="9 10">
    <name type="scientific">Euplotes crassus</name>
    <dbReference type="NCBI Taxonomy" id="5936"/>
    <lineage>
        <taxon>Eukaryota</taxon>
        <taxon>Sar</taxon>
        <taxon>Alveolata</taxon>
        <taxon>Ciliophora</taxon>
        <taxon>Intramacronucleata</taxon>
        <taxon>Spirotrichea</taxon>
        <taxon>Hypotrichia</taxon>
        <taxon>Euplotida</taxon>
        <taxon>Euplotidae</taxon>
        <taxon>Moneuplotes</taxon>
    </lineage>
</organism>
<evidence type="ECO:0000313" key="10">
    <source>
        <dbReference type="Proteomes" id="UP001295684"/>
    </source>
</evidence>
<comment type="caution">
    <text evidence="9">The sequence shown here is derived from an EMBL/GenBank/DDBJ whole genome shotgun (WGS) entry which is preliminary data.</text>
</comment>
<gene>
    <name evidence="9" type="ORF">ECRASSUSDP1_LOCUS23142</name>
</gene>
<keyword evidence="4" id="KW-0689">Ribosomal protein</keyword>
<dbReference type="InterPro" id="IPR057264">
    <property type="entry name" value="Ribosomal_uL24_C"/>
</dbReference>
<evidence type="ECO:0000313" key="9">
    <source>
        <dbReference type="EMBL" id="CAI2381684.1"/>
    </source>
</evidence>
<dbReference type="EMBL" id="CAMPGE010023787">
    <property type="protein sequence ID" value="CAI2381684.1"/>
    <property type="molecule type" value="Genomic_DNA"/>
</dbReference>
<dbReference type="HAMAP" id="MF_01326_B">
    <property type="entry name" value="Ribosomal_uL24_B"/>
    <property type="match status" value="1"/>
</dbReference>
<dbReference type="InterPro" id="IPR008991">
    <property type="entry name" value="Translation_prot_SH3-like_sf"/>
</dbReference>
<accession>A0AAD1XZL0</accession>
<keyword evidence="5" id="KW-0687">Ribonucleoprotein</keyword>